<comment type="caution">
    <text evidence="14">The sequence shown here is derived from an EMBL/GenBank/DDBJ whole genome shotgun (WGS) entry which is preliminary data.</text>
</comment>
<evidence type="ECO:0000256" key="10">
    <source>
        <dbReference type="ARBA" id="ARBA00037054"/>
    </source>
</evidence>
<dbReference type="Proteomes" id="UP000265750">
    <property type="component" value="Unassembled WGS sequence"/>
</dbReference>
<evidence type="ECO:0000313" key="15">
    <source>
        <dbReference type="Proteomes" id="UP000265750"/>
    </source>
</evidence>
<protein>
    <recommendedName>
        <fullName evidence="11">sn-glycerol-3-phosphate transport system permease protein UgpA</fullName>
    </recommendedName>
</protein>
<accession>A0A3A1WL03</accession>
<dbReference type="CDD" id="cd06261">
    <property type="entry name" value="TM_PBP2"/>
    <property type="match status" value="1"/>
</dbReference>
<keyword evidence="7 12" id="KW-0812">Transmembrane</keyword>
<dbReference type="InterPro" id="IPR000515">
    <property type="entry name" value="MetI-like"/>
</dbReference>
<dbReference type="SUPFAM" id="SSF161098">
    <property type="entry name" value="MetI-like"/>
    <property type="match status" value="1"/>
</dbReference>
<dbReference type="InterPro" id="IPR035906">
    <property type="entry name" value="MetI-like_sf"/>
</dbReference>
<comment type="subunit">
    <text evidence="3">The complex is composed of two ATP-binding proteins (UgpC), two transmembrane proteins (UgpA and UgpE) and a solute-binding protein (UgpB).</text>
</comment>
<dbReference type="PANTHER" id="PTHR43227">
    <property type="entry name" value="BLL4140 PROTEIN"/>
    <property type="match status" value="1"/>
</dbReference>
<evidence type="ECO:0000256" key="4">
    <source>
        <dbReference type="ARBA" id="ARBA00022448"/>
    </source>
</evidence>
<dbReference type="InterPro" id="IPR050809">
    <property type="entry name" value="UgpAE/MalFG_permease"/>
</dbReference>
<keyword evidence="6" id="KW-0997">Cell inner membrane</keyword>
<comment type="subcellular location">
    <subcellularLocation>
        <location evidence="1">Cell inner membrane</location>
        <topology evidence="1">Multi-pass membrane protein</topology>
    </subcellularLocation>
    <subcellularLocation>
        <location evidence="12">Cell membrane</location>
        <topology evidence="12">Multi-pass membrane protein</topology>
    </subcellularLocation>
</comment>
<dbReference type="OrthoDB" id="9773727at2"/>
<gene>
    <name evidence="14" type="primary">ugpA</name>
    <name evidence="14" type="ORF">D3218_06575</name>
</gene>
<dbReference type="EMBL" id="QYRN01000003">
    <property type="protein sequence ID" value="RIY01978.1"/>
    <property type="molecule type" value="Genomic_DNA"/>
</dbReference>
<evidence type="ECO:0000256" key="7">
    <source>
        <dbReference type="ARBA" id="ARBA00022692"/>
    </source>
</evidence>
<reference evidence="15" key="1">
    <citation type="submission" date="2018-09" db="EMBL/GenBank/DDBJ databases">
        <authorList>
            <person name="Tuo L."/>
        </authorList>
    </citation>
    <scope>NUCLEOTIDE SEQUENCE [LARGE SCALE GENOMIC DNA]</scope>
    <source>
        <strain evidence="15">M2BS4Y-1</strain>
    </source>
</reference>
<evidence type="ECO:0000256" key="8">
    <source>
        <dbReference type="ARBA" id="ARBA00022989"/>
    </source>
</evidence>
<name>A0A3A1WL03_9HYPH</name>
<dbReference type="AlphaFoldDB" id="A0A3A1WL03"/>
<proteinExistence type="inferred from homology"/>
<keyword evidence="15" id="KW-1185">Reference proteome</keyword>
<feature type="transmembrane region" description="Helical" evidence="12">
    <location>
        <begin position="202"/>
        <end position="227"/>
    </location>
</feature>
<feature type="transmembrane region" description="Helical" evidence="12">
    <location>
        <begin position="105"/>
        <end position="128"/>
    </location>
</feature>
<evidence type="ECO:0000256" key="6">
    <source>
        <dbReference type="ARBA" id="ARBA00022519"/>
    </source>
</evidence>
<evidence type="ECO:0000256" key="3">
    <source>
        <dbReference type="ARBA" id="ARBA00011557"/>
    </source>
</evidence>
<dbReference type="RefSeq" id="WP_119539115.1">
    <property type="nucleotide sequence ID" value="NZ_QYRN01000003.1"/>
</dbReference>
<evidence type="ECO:0000256" key="5">
    <source>
        <dbReference type="ARBA" id="ARBA00022475"/>
    </source>
</evidence>
<evidence type="ECO:0000256" key="2">
    <source>
        <dbReference type="ARBA" id="ARBA00009306"/>
    </source>
</evidence>
<dbReference type="PROSITE" id="PS50928">
    <property type="entry name" value="ABC_TM1"/>
    <property type="match status" value="1"/>
</dbReference>
<evidence type="ECO:0000256" key="9">
    <source>
        <dbReference type="ARBA" id="ARBA00023136"/>
    </source>
</evidence>
<sequence length="294" mass="32422">MQTRVIFPNKFLPYLLLAPQVLVTLVFFYWPGAQALYQSVLREDAFGLKTEFVGLANFAQVLGDPGYLHALRTTVVFSLCTAVLAMGLALLLATSAEKVLRGRAFYRTLLIWPYAVAPAIAGMLWLFMFNPTMGTFAYMLRSAGYGWDPLLKGDQAMLLVVVAAAWKQISYNFLFFVAALQSIPRSLIEAAAIDGARGPKRFWTIVFPLIAPTTFFLLVVNTVYAFFDTFGIIDSVTGGGPAKATETLVYKVYTDGFVNLNLGGSAAQSVILMAIVVALTAFQFRFVERRVHYG</sequence>
<dbReference type="GO" id="GO:0055085">
    <property type="term" value="P:transmembrane transport"/>
    <property type="evidence" value="ECO:0007669"/>
    <property type="project" value="InterPro"/>
</dbReference>
<feature type="transmembrane region" description="Helical" evidence="12">
    <location>
        <begin position="75"/>
        <end position="93"/>
    </location>
</feature>
<dbReference type="Gene3D" id="1.10.3720.10">
    <property type="entry name" value="MetI-like"/>
    <property type="match status" value="1"/>
</dbReference>
<feature type="transmembrane region" description="Helical" evidence="12">
    <location>
        <begin position="12"/>
        <end position="30"/>
    </location>
</feature>
<dbReference type="GO" id="GO:0005886">
    <property type="term" value="C:plasma membrane"/>
    <property type="evidence" value="ECO:0007669"/>
    <property type="project" value="UniProtKB-SubCell"/>
</dbReference>
<feature type="domain" description="ABC transmembrane type-1" evidence="13">
    <location>
        <begin position="71"/>
        <end position="283"/>
    </location>
</feature>
<organism evidence="14 15">
    <name type="scientific">Aureimonas flava</name>
    <dbReference type="NCBI Taxonomy" id="2320271"/>
    <lineage>
        <taxon>Bacteria</taxon>
        <taxon>Pseudomonadati</taxon>
        <taxon>Pseudomonadota</taxon>
        <taxon>Alphaproteobacteria</taxon>
        <taxon>Hyphomicrobiales</taxon>
        <taxon>Aurantimonadaceae</taxon>
        <taxon>Aureimonas</taxon>
    </lineage>
</organism>
<dbReference type="NCBIfam" id="NF007852">
    <property type="entry name" value="PRK10561.1"/>
    <property type="match status" value="1"/>
</dbReference>
<evidence type="ECO:0000259" key="13">
    <source>
        <dbReference type="PROSITE" id="PS50928"/>
    </source>
</evidence>
<evidence type="ECO:0000256" key="1">
    <source>
        <dbReference type="ARBA" id="ARBA00004429"/>
    </source>
</evidence>
<comment type="similarity">
    <text evidence="2 12">Belongs to the binding-protein-dependent transport system permease family.</text>
</comment>
<feature type="transmembrane region" description="Helical" evidence="12">
    <location>
        <begin position="156"/>
        <end position="181"/>
    </location>
</feature>
<comment type="function">
    <text evidence="10">Part of the ABC transporter complex UgpBAEC involved in sn-glycerol-3-phosphate (G3P) import. Probably responsible for the translocation of the substrate across the membrane.</text>
</comment>
<keyword evidence="4 12" id="KW-0813">Transport</keyword>
<keyword evidence="9 12" id="KW-0472">Membrane</keyword>
<keyword evidence="8 12" id="KW-1133">Transmembrane helix</keyword>
<feature type="transmembrane region" description="Helical" evidence="12">
    <location>
        <begin position="266"/>
        <end position="287"/>
    </location>
</feature>
<evidence type="ECO:0000256" key="11">
    <source>
        <dbReference type="ARBA" id="ARBA00040780"/>
    </source>
</evidence>
<evidence type="ECO:0000313" key="14">
    <source>
        <dbReference type="EMBL" id="RIY01978.1"/>
    </source>
</evidence>
<keyword evidence="5" id="KW-1003">Cell membrane</keyword>
<dbReference type="Pfam" id="PF00528">
    <property type="entry name" value="BPD_transp_1"/>
    <property type="match status" value="1"/>
</dbReference>
<dbReference type="PANTHER" id="PTHR43227:SF9">
    <property type="entry name" value="SN-GLYCEROL-3-PHOSPHATE TRANSPORT SYSTEM PERMEASE PROTEIN UGPA"/>
    <property type="match status" value="1"/>
</dbReference>
<evidence type="ECO:0000256" key="12">
    <source>
        <dbReference type="RuleBase" id="RU363032"/>
    </source>
</evidence>